<dbReference type="Proteomes" id="UP000596661">
    <property type="component" value="Unassembled WGS sequence"/>
</dbReference>
<name>A0A803RBJ3_CANSA</name>
<reference evidence="2" key="1">
    <citation type="submission" date="2021-03" db="UniProtKB">
        <authorList>
            <consortium name="EnsemblPlants"/>
        </authorList>
    </citation>
    <scope>IDENTIFICATION</scope>
</reference>
<evidence type="ECO:0000313" key="2">
    <source>
        <dbReference type="EnsemblPlants" id="cds.novel_model_7440_5bd9a17a"/>
    </source>
</evidence>
<dbReference type="AlphaFoldDB" id="A0A803RBJ3"/>
<feature type="compositionally biased region" description="Basic and acidic residues" evidence="1">
    <location>
        <begin position="103"/>
        <end position="115"/>
    </location>
</feature>
<keyword evidence="3" id="KW-1185">Reference proteome</keyword>
<dbReference type="EnsemblPlants" id="novel_model_7440_5bd9a17a">
    <property type="protein sequence ID" value="cds.novel_model_7440_5bd9a17a"/>
    <property type="gene ID" value="novel_gene_3967_5bd9a17a"/>
</dbReference>
<organism evidence="2 3">
    <name type="scientific">Cannabis sativa</name>
    <name type="common">Hemp</name>
    <name type="synonym">Marijuana</name>
    <dbReference type="NCBI Taxonomy" id="3483"/>
    <lineage>
        <taxon>Eukaryota</taxon>
        <taxon>Viridiplantae</taxon>
        <taxon>Streptophyta</taxon>
        <taxon>Embryophyta</taxon>
        <taxon>Tracheophyta</taxon>
        <taxon>Spermatophyta</taxon>
        <taxon>Magnoliopsida</taxon>
        <taxon>eudicotyledons</taxon>
        <taxon>Gunneridae</taxon>
        <taxon>Pentapetalae</taxon>
        <taxon>rosids</taxon>
        <taxon>fabids</taxon>
        <taxon>Rosales</taxon>
        <taxon>Cannabaceae</taxon>
        <taxon>Cannabis</taxon>
    </lineage>
</organism>
<evidence type="ECO:0000256" key="1">
    <source>
        <dbReference type="SAM" id="MobiDB-lite"/>
    </source>
</evidence>
<feature type="region of interest" description="Disordered" evidence="1">
    <location>
        <begin position="57"/>
        <end position="115"/>
    </location>
</feature>
<accession>A0A803RBJ3</accession>
<dbReference type="EMBL" id="UZAU01000832">
    <property type="status" value="NOT_ANNOTATED_CDS"/>
    <property type="molecule type" value="Genomic_DNA"/>
</dbReference>
<protein>
    <submittedName>
        <fullName evidence="2">Uncharacterized protein</fullName>
    </submittedName>
</protein>
<proteinExistence type="predicted"/>
<evidence type="ECO:0000313" key="3">
    <source>
        <dbReference type="Proteomes" id="UP000596661"/>
    </source>
</evidence>
<sequence>MDGTKANVPTNELLAEVLYVAVNPFTPRGKKSQQMVGDFISLYRSLVYRNGPNYRLYNKLQSRKKRKNSDSESGSQKEDQKQTARKITEQESGRKKVKNQKMGVDEPKEKGRFKL</sequence>
<dbReference type="Gramene" id="novel_model_7440_5bd9a17a">
    <property type="protein sequence ID" value="cds.novel_model_7440_5bd9a17a"/>
    <property type="gene ID" value="novel_gene_3967_5bd9a17a"/>
</dbReference>
<feature type="compositionally biased region" description="Basic and acidic residues" evidence="1">
    <location>
        <begin position="75"/>
        <end position="94"/>
    </location>
</feature>